<organism evidence="14 15">
    <name type="scientific">Hydrocarboniphaga effusa AP103</name>
    <dbReference type="NCBI Taxonomy" id="1172194"/>
    <lineage>
        <taxon>Bacteria</taxon>
        <taxon>Pseudomonadati</taxon>
        <taxon>Pseudomonadota</taxon>
        <taxon>Gammaproteobacteria</taxon>
        <taxon>Nevskiales</taxon>
        <taxon>Nevskiaceae</taxon>
        <taxon>Hydrocarboniphaga</taxon>
    </lineage>
</organism>
<dbReference type="InterPro" id="IPR008915">
    <property type="entry name" value="Peptidase_M50"/>
</dbReference>
<evidence type="ECO:0000256" key="12">
    <source>
        <dbReference type="SAM" id="Phobius"/>
    </source>
</evidence>
<dbReference type="AlphaFoldDB" id="I8I614"/>
<dbReference type="OrthoDB" id="8772544at2"/>
<dbReference type="PATRIC" id="fig|1172194.4.peg.2137"/>
<accession>I8I614</accession>
<evidence type="ECO:0000313" key="15">
    <source>
        <dbReference type="Proteomes" id="UP000003704"/>
    </source>
</evidence>
<evidence type="ECO:0000256" key="10">
    <source>
        <dbReference type="ARBA" id="ARBA00023049"/>
    </source>
</evidence>
<evidence type="ECO:0000256" key="3">
    <source>
        <dbReference type="ARBA" id="ARBA00007931"/>
    </source>
</evidence>
<keyword evidence="4" id="KW-0645">Protease</keyword>
<dbReference type="GO" id="GO:0006508">
    <property type="term" value="P:proteolysis"/>
    <property type="evidence" value="ECO:0007669"/>
    <property type="project" value="UniProtKB-KW"/>
</dbReference>
<keyword evidence="9 12" id="KW-1133">Transmembrane helix</keyword>
<evidence type="ECO:0000256" key="9">
    <source>
        <dbReference type="ARBA" id="ARBA00022989"/>
    </source>
</evidence>
<dbReference type="GO" id="GO:0008237">
    <property type="term" value="F:metallopeptidase activity"/>
    <property type="evidence" value="ECO:0007669"/>
    <property type="project" value="UniProtKB-KW"/>
</dbReference>
<reference evidence="14 15" key="1">
    <citation type="journal article" date="2012" name="J. Bacteriol.">
        <title>Genome Sequence of n-Alkane-Degrading Hydrocarboniphaga effusa Strain AP103T (ATCC BAA-332T).</title>
        <authorList>
            <person name="Chang H.K."/>
            <person name="Zylstra G.J."/>
            <person name="Chae J.C."/>
        </authorList>
    </citation>
    <scope>NUCLEOTIDE SEQUENCE [LARGE SCALE GENOMIC DNA]</scope>
    <source>
        <strain evidence="14 15">AP103</strain>
    </source>
</reference>
<evidence type="ECO:0000256" key="1">
    <source>
        <dbReference type="ARBA" id="ARBA00001947"/>
    </source>
</evidence>
<keyword evidence="6" id="KW-0479">Metal-binding</keyword>
<evidence type="ECO:0000256" key="2">
    <source>
        <dbReference type="ARBA" id="ARBA00004141"/>
    </source>
</evidence>
<dbReference type="STRING" id="1172194.WQQ_22130"/>
<evidence type="ECO:0000256" key="8">
    <source>
        <dbReference type="ARBA" id="ARBA00022833"/>
    </source>
</evidence>
<name>I8I614_9GAMM</name>
<evidence type="ECO:0000256" key="11">
    <source>
        <dbReference type="ARBA" id="ARBA00023136"/>
    </source>
</evidence>
<evidence type="ECO:0000256" key="7">
    <source>
        <dbReference type="ARBA" id="ARBA00022801"/>
    </source>
</evidence>
<dbReference type="GO" id="GO:0046872">
    <property type="term" value="F:metal ion binding"/>
    <property type="evidence" value="ECO:0007669"/>
    <property type="project" value="UniProtKB-KW"/>
</dbReference>
<keyword evidence="8" id="KW-0862">Zinc</keyword>
<dbReference type="Proteomes" id="UP000003704">
    <property type="component" value="Unassembled WGS sequence"/>
</dbReference>
<feature type="transmembrane region" description="Helical" evidence="12">
    <location>
        <begin position="92"/>
        <end position="112"/>
    </location>
</feature>
<dbReference type="GO" id="GO:0016020">
    <property type="term" value="C:membrane"/>
    <property type="evidence" value="ECO:0007669"/>
    <property type="project" value="UniProtKB-SubCell"/>
</dbReference>
<keyword evidence="15" id="KW-1185">Reference proteome</keyword>
<sequence>MIKGLLLLLTAGKFGKLLLSSGSMLLSVAVYGWMFGWPYAVGIVALLFAHEMGHYLAARSKGLEVGLPTFIPFVGAWVALKQMPRDAETEAYIGLAGPLIGSLAALGVYWIARDQHSPWLYAVAYAGFMLNLFNLIPLSPFDGGRITAVLSPRIWLLGVPMLIALFFHRPSPLLILMAVLAAPQVMKALRHDSTTEEAKAYYGSASAETRFTYAVLYLGLAAFLALMCDQLHRSLPRASF</sequence>
<feature type="domain" description="Peptidase M50" evidence="13">
    <location>
        <begin position="40"/>
        <end position="112"/>
    </location>
</feature>
<protein>
    <submittedName>
        <fullName evidence="14">Peptidase M50</fullName>
    </submittedName>
</protein>
<dbReference type="Pfam" id="PF02163">
    <property type="entry name" value="Peptidase_M50"/>
    <property type="match status" value="1"/>
</dbReference>
<proteinExistence type="inferred from homology"/>
<feature type="transmembrane region" description="Helical" evidence="12">
    <location>
        <begin position="62"/>
        <end position="80"/>
    </location>
</feature>
<dbReference type="PANTHER" id="PTHR39188:SF3">
    <property type="entry name" value="STAGE IV SPORULATION PROTEIN FB"/>
    <property type="match status" value="1"/>
</dbReference>
<dbReference type="EMBL" id="AKGD01000001">
    <property type="protein sequence ID" value="EIT72076.1"/>
    <property type="molecule type" value="Genomic_DNA"/>
</dbReference>
<comment type="similarity">
    <text evidence="3">Belongs to the peptidase M50B family.</text>
</comment>
<dbReference type="CDD" id="cd06160">
    <property type="entry name" value="S2P-M50_like_2"/>
    <property type="match status" value="1"/>
</dbReference>
<gene>
    <name evidence="14" type="ORF">WQQ_22130</name>
</gene>
<evidence type="ECO:0000256" key="6">
    <source>
        <dbReference type="ARBA" id="ARBA00022723"/>
    </source>
</evidence>
<keyword evidence="10" id="KW-0482">Metalloprotease</keyword>
<evidence type="ECO:0000313" key="14">
    <source>
        <dbReference type="EMBL" id="EIT72076.1"/>
    </source>
</evidence>
<evidence type="ECO:0000256" key="4">
    <source>
        <dbReference type="ARBA" id="ARBA00022670"/>
    </source>
</evidence>
<keyword evidence="5 12" id="KW-0812">Transmembrane</keyword>
<keyword evidence="11 12" id="KW-0472">Membrane</keyword>
<dbReference type="RefSeq" id="WP_007185156.1">
    <property type="nucleotide sequence ID" value="NZ_AKGD01000001.1"/>
</dbReference>
<dbReference type="PANTHER" id="PTHR39188">
    <property type="entry name" value="MEMBRANE-ASSOCIATED ZINC METALLOPROTEASE M50B"/>
    <property type="match status" value="1"/>
</dbReference>
<evidence type="ECO:0000259" key="13">
    <source>
        <dbReference type="Pfam" id="PF02163"/>
    </source>
</evidence>
<feature type="transmembrane region" description="Helical" evidence="12">
    <location>
        <begin position="119"/>
        <end position="140"/>
    </location>
</feature>
<comment type="cofactor">
    <cofactor evidence="1">
        <name>Zn(2+)</name>
        <dbReference type="ChEBI" id="CHEBI:29105"/>
    </cofactor>
</comment>
<evidence type="ECO:0000256" key="5">
    <source>
        <dbReference type="ARBA" id="ARBA00022692"/>
    </source>
</evidence>
<keyword evidence="7" id="KW-0378">Hydrolase</keyword>
<comment type="caution">
    <text evidence="14">The sequence shown here is derived from an EMBL/GenBank/DDBJ whole genome shotgun (WGS) entry which is preliminary data.</text>
</comment>
<feature type="transmembrane region" description="Helical" evidence="12">
    <location>
        <begin position="210"/>
        <end position="228"/>
    </location>
</feature>
<feature type="transmembrane region" description="Helical" evidence="12">
    <location>
        <begin position="30"/>
        <end position="50"/>
    </location>
</feature>
<comment type="subcellular location">
    <subcellularLocation>
        <location evidence="2">Membrane</location>
        <topology evidence="2">Multi-pass membrane protein</topology>
    </subcellularLocation>
</comment>